<dbReference type="AlphaFoldDB" id="A0A1I5WNM8"/>
<dbReference type="PANTHER" id="PTHR34512:SF30">
    <property type="entry name" value="OUTER MEMBRANE PROTEIN ASSEMBLY FACTOR BAMB"/>
    <property type="match status" value="1"/>
</dbReference>
<dbReference type="InterPro" id="IPR015943">
    <property type="entry name" value="WD40/YVTN_repeat-like_dom_sf"/>
</dbReference>
<sequence length="623" mass="69467">MLFYFISMKKVLFVIVFIWSFGSAKAQDGFTFAHVSDIHIGSNNSEDDLRRTVQSINNDSSISFVILSGDITDFGSDAEFIVAKQILDSLNKPWHIIPGNHDANWSESGTNSFKKIFGGETFFFEYGGYYFIGTACGPNMRMSPGQVPRENVVWLDSALKHLKNKKQPIIFVNHYPMDSSLNNWYDVIDLLKTKNTQLIICGHGHANHQFNFEGIPGIMGRSNLRARKDVGGYNIVTIKNDTVIYTERNPVTQGEKQWAEVALYKHNFKADTTTYYRPSYAVNSTYKNVKTVWEFTDNSDIGSGVAIPGNLVIASNSKGFIYALNINNGKKVWSYKTRGKIYSTPAAENNFVVVASTDNNIYCLNTTNGKLHWKFETHKPIVASPLIKNDVVYIGSADGKFRAFDLQTGKLKWSYDGVKGFVVDKPLFYNNKIYFGTWGTEFYALNADDGTLAWNWNNGSANRMYSPAACYPVAANNSVFIVAPDRYATCFDAETGNVIWRKQDPANRVRESMGLSEDSSLVYAKTMEGEVIGISTKADSMQIDFKLNTSLGYEIAPTAIVTNNGLIYVPSDDGTVVAINKDGSILWKHKISNALVTNITAALNSRIIVTTMDGKVVCLETVR</sequence>
<dbReference type="STRING" id="1465490.SAMN05444277_106299"/>
<dbReference type="Pfam" id="PF00149">
    <property type="entry name" value="Metallophos"/>
    <property type="match status" value="1"/>
</dbReference>
<protein>
    <submittedName>
        <fullName evidence="4">Outer membrane protein assembly factor BamB, contains PQQ-like beta-propeller repeat</fullName>
    </submittedName>
</protein>
<dbReference type="Gene3D" id="3.60.21.10">
    <property type="match status" value="1"/>
</dbReference>
<feature type="chain" id="PRO_5011493577" evidence="1">
    <location>
        <begin position="27"/>
        <end position="623"/>
    </location>
</feature>
<name>A0A1I5WNM8_9BACT</name>
<dbReference type="SUPFAM" id="SSF56300">
    <property type="entry name" value="Metallo-dependent phosphatases"/>
    <property type="match status" value="1"/>
</dbReference>
<evidence type="ECO:0000259" key="2">
    <source>
        <dbReference type="Pfam" id="PF00149"/>
    </source>
</evidence>
<dbReference type="Pfam" id="PF13360">
    <property type="entry name" value="PQQ_2"/>
    <property type="match status" value="3"/>
</dbReference>
<dbReference type="InterPro" id="IPR011047">
    <property type="entry name" value="Quinoprotein_ADH-like_sf"/>
</dbReference>
<dbReference type="InterPro" id="IPR018391">
    <property type="entry name" value="PQQ_b-propeller_rpt"/>
</dbReference>
<dbReference type="EMBL" id="FOXQ01000006">
    <property type="protein sequence ID" value="SFQ21177.1"/>
    <property type="molecule type" value="Genomic_DNA"/>
</dbReference>
<evidence type="ECO:0000256" key="1">
    <source>
        <dbReference type="SAM" id="SignalP"/>
    </source>
</evidence>
<keyword evidence="5" id="KW-1185">Reference proteome</keyword>
<dbReference type="PANTHER" id="PTHR34512">
    <property type="entry name" value="CELL SURFACE PROTEIN"/>
    <property type="match status" value="1"/>
</dbReference>
<dbReference type="SUPFAM" id="SSF50998">
    <property type="entry name" value="Quinoprotein alcohol dehydrogenase-like"/>
    <property type="match status" value="2"/>
</dbReference>
<dbReference type="InterPro" id="IPR029052">
    <property type="entry name" value="Metallo-depent_PP-like"/>
</dbReference>
<feature type="signal peptide" evidence="1">
    <location>
        <begin position="1"/>
        <end position="26"/>
    </location>
</feature>
<keyword evidence="1" id="KW-0732">Signal</keyword>
<dbReference type="InterPro" id="IPR004843">
    <property type="entry name" value="Calcineurin-like_PHP"/>
</dbReference>
<dbReference type="GO" id="GO:0016787">
    <property type="term" value="F:hydrolase activity"/>
    <property type="evidence" value="ECO:0007669"/>
    <property type="project" value="InterPro"/>
</dbReference>
<organism evidence="4 5">
    <name type="scientific">Parafilimonas terrae</name>
    <dbReference type="NCBI Taxonomy" id="1465490"/>
    <lineage>
        <taxon>Bacteria</taxon>
        <taxon>Pseudomonadati</taxon>
        <taxon>Bacteroidota</taxon>
        <taxon>Chitinophagia</taxon>
        <taxon>Chitinophagales</taxon>
        <taxon>Chitinophagaceae</taxon>
        <taxon>Parafilimonas</taxon>
    </lineage>
</organism>
<dbReference type="Proteomes" id="UP000199031">
    <property type="component" value="Unassembled WGS sequence"/>
</dbReference>
<proteinExistence type="predicted"/>
<dbReference type="SMART" id="SM00564">
    <property type="entry name" value="PQQ"/>
    <property type="match status" value="6"/>
</dbReference>
<feature type="domain" description="Pyrrolo-quinoline quinone repeat" evidence="3">
    <location>
        <begin position="290"/>
        <end position="415"/>
    </location>
</feature>
<evidence type="ECO:0000259" key="3">
    <source>
        <dbReference type="Pfam" id="PF13360"/>
    </source>
</evidence>
<gene>
    <name evidence="4" type="ORF">SAMN05444277_106299</name>
</gene>
<feature type="domain" description="Pyrrolo-quinoline quinone repeat" evidence="3">
    <location>
        <begin position="563"/>
        <end position="619"/>
    </location>
</feature>
<feature type="domain" description="Calcineurin-like phosphoesterase" evidence="2">
    <location>
        <begin position="31"/>
        <end position="206"/>
    </location>
</feature>
<dbReference type="Gene3D" id="2.40.10.480">
    <property type="match status" value="1"/>
</dbReference>
<evidence type="ECO:0000313" key="5">
    <source>
        <dbReference type="Proteomes" id="UP000199031"/>
    </source>
</evidence>
<accession>A0A1I5WNM8</accession>
<feature type="domain" description="Pyrrolo-quinoline quinone repeat" evidence="3">
    <location>
        <begin position="430"/>
        <end position="537"/>
    </location>
</feature>
<dbReference type="InterPro" id="IPR002372">
    <property type="entry name" value="PQQ_rpt_dom"/>
</dbReference>
<dbReference type="Gene3D" id="2.130.10.10">
    <property type="entry name" value="YVTN repeat-like/Quinoprotein amine dehydrogenase"/>
    <property type="match status" value="1"/>
</dbReference>
<reference evidence="4 5" key="1">
    <citation type="submission" date="2016-10" db="EMBL/GenBank/DDBJ databases">
        <authorList>
            <person name="de Groot N.N."/>
        </authorList>
    </citation>
    <scope>NUCLEOTIDE SEQUENCE [LARGE SCALE GENOMIC DNA]</scope>
    <source>
        <strain evidence="4 5">DSM 28286</strain>
    </source>
</reference>
<evidence type="ECO:0000313" key="4">
    <source>
        <dbReference type="EMBL" id="SFQ21177.1"/>
    </source>
</evidence>